<evidence type="ECO:0000313" key="2">
    <source>
        <dbReference type="EMBL" id="CAB0014842.1"/>
    </source>
</evidence>
<dbReference type="AlphaFoldDB" id="A0A6H5HD46"/>
<reference evidence="2 3" key="1">
    <citation type="submission" date="2020-02" db="EMBL/GenBank/DDBJ databases">
        <authorList>
            <person name="Ferguson B K."/>
        </authorList>
    </citation>
    <scope>NUCLEOTIDE SEQUENCE [LARGE SCALE GENOMIC DNA]</scope>
</reference>
<dbReference type="Proteomes" id="UP000479000">
    <property type="component" value="Unassembled WGS sequence"/>
</dbReference>
<feature type="region of interest" description="Disordered" evidence="1">
    <location>
        <begin position="1"/>
        <end position="38"/>
    </location>
</feature>
<evidence type="ECO:0000256" key="1">
    <source>
        <dbReference type="SAM" id="MobiDB-lite"/>
    </source>
</evidence>
<gene>
    <name evidence="2" type="ORF">NTEN_LOCUS19249</name>
</gene>
<keyword evidence="3" id="KW-1185">Reference proteome</keyword>
<accession>A0A6H5HD46</accession>
<name>A0A6H5HD46_9HEMI</name>
<evidence type="ECO:0000313" key="3">
    <source>
        <dbReference type="Proteomes" id="UP000479000"/>
    </source>
</evidence>
<dbReference type="EMBL" id="CADCXU010028223">
    <property type="protein sequence ID" value="CAB0014842.1"/>
    <property type="molecule type" value="Genomic_DNA"/>
</dbReference>
<protein>
    <submittedName>
        <fullName evidence="2">Uncharacterized protein</fullName>
    </submittedName>
</protein>
<organism evidence="2 3">
    <name type="scientific">Nesidiocoris tenuis</name>
    <dbReference type="NCBI Taxonomy" id="355587"/>
    <lineage>
        <taxon>Eukaryota</taxon>
        <taxon>Metazoa</taxon>
        <taxon>Ecdysozoa</taxon>
        <taxon>Arthropoda</taxon>
        <taxon>Hexapoda</taxon>
        <taxon>Insecta</taxon>
        <taxon>Pterygota</taxon>
        <taxon>Neoptera</taxon>
        <taxon>Paraneoptera</taxon>
        <taxon>Hemiptera</taxon>
        <taxon>Heteroptera</taxon>
        <taxon>Panheteroptera</taxon>
        <taxon>Cimicomorpha</taxon>
        <taxon>Miridae</taxon>
        <taxon>Dicyphina</taxon>
        <taxon>Nesidiocoris</taxon>
    </lineage>
</organism>
<sequence length="93" mass="10000">MDLPHCPRGTGASAGEARSSTGPDLRYEAPGGRNALGRDLKNAKIGSEACIHVRIPDKKKFIASSNFIDARRIFSPSAFIADSRSTRSNNIPM</sequence>
<proteinExistence type="predicted"/>